<sequence>MLADIQQLFDFLCYYVLDTSRLLEKEPISFLFPSNIAASLFYNVDECIAYYASIFIQSPGSLGPERWDLSETETGNCITPEAAATFRAGGLVRGAMFPALGISGAPRLIGFAGDRPHLTLDEIEKLNVLMIHAHARLTTITGHQVQERQPLSGLEKQVMSLALEGHGFETIATTMALTSRTINYLAKAICRKMEVESLEHAVAVTLRRRTLL</sequence>
<dbReference type="Proteomes" id="UP000565286">
    <property type="component" value="Unassembled WGS sequence"/>
</dbReference>
<protein>
    <submittedName>
        <fullName evidence="2">DNA-binding CsgD family transcriptional regulator</fullName>
    </submittedName>
</protein>
<dbReference type="SUPFAM" id="SSF75516">
    <property type="entry name" value="Pheromone-binding domain of LuxR-like quorum-sensing transcription factors"/>
    <property type="match status" value="1"/>
</dbReference>
<dbReference type="SMART" id="SM00421">
    <property type="entry name" value="HTH_LUXR"/>
    <property type="match status" value="1"/>
</dbReference>
<dbReference type="RefSeq" id="WP_183897319.1">
    <property type="nucleotide sequence ID" value="NZ_JACIDV010000012.1"/>
</dbReference>
<dbReference type="GO" id="GO:0003677">
    <property type="term" value="F:DNA binding"/>
    <property type="evidence" value="ECO:0007669"/>
    <property type="project" value="UniProtKB-KW"/>
</dbReference>
<dbReference type="SUPFAM" id="SSF46894">
    <property type="entry name" value="C-terminal effector domain of the bipartite response regulators"/>
    <property type="match status" value="1"/>
</dbReference>
<dbReference type="InterPro" id="IPR016032">
    <property type="entry name" value="Sig_transdc_resp-reg_C-effctor"/>
</dbReference>
<dbReference type="EMBL" id="JACIDV010000012">
    <property type="protein sequence ID" value="MBB3947767.1"/>
    <property type="molecule type" value="Genomic_DNA"/>
</dbReference>
<keyword evidence="2" id="KW-0238">DNA-binding</keyword>
<keyword evidence="3" id="KW-1185">Reference proteome</keyword>
<dbReference type="Gene3D" id="1.10.10.10">
    <property type="entry name" value="Winged helix-like DNA-binding domain superfamily/Winged helix DNA-binding domain"/>
    <property type="match status" value="1"/>
</dbReference>
<evidence type="ECO:0000313" key="2">
    <source>
        <dbReference type="EMBL" id="MBB3947767.1"/>
    </source>
</evidence>
<dbReference type="InterPro" id="IPR000792">
    <property type="entry name" value="Tscrpt_reg_LuxR_C"/>
</dbReference>
<evidence type="ECO:0000313" key="3">
    <source>
        <dbReference type="Proteomes" id="UP000565286"/>
    </source>
</evidence>
<dbReference type="InterPro" id="IPR036388">
    <property type="entry name" value="WH-like_DNA-bd_sf"/>
</dbReference>
<feature type="domain" description="HTH luxR-type" evidence="1">
    <location>
        <begin position="148"/>
        <end position="205"/>
    </location>
</feature>
<dbReference type="GO" id="GO:0006355">
    <property type="term" value="P:regulation of DNA-templated transcription"/>
    <property type="evidence" value="ECO:0007669"/>
    <property type="project" value="InterPro"/>
</dbReference>
<comment type="caution">
    <text evidence="2">The sequence shown here is derived from an EMBL/GenBank/DDBJ whole genome shotgun (WGS) entry which is preliminary data.</text>
</comment>
<dbReference type="InterPro" id="IPR036693">
    <property type="entry name" value="TF_LuxR_autoind-bd_dom_sf"/>
</dbReference>
<accession>A0A7W6G3E1</accession>
<proteinExistence type="predicted"/>
<gene>
    <name evidence="2" type="ORF">GGQ73_003738</name>
</gene>
<organism evidence="2 3">
    <name type="scientific">Rhizobium skierniewicense</name>
    <dbReference type="NCBI Taxonomy" id="984260"/>
    <lineage>
        <taxon>Bacteria</taxon>
        <taxon>Pseudomonadati</taxon>
        <taxon>Pseudomonadota</taxon>
        <taxon>Alphaproteobacteria</taxon>
        <taxon>Hyphomicrobiales</taxon>
        <taxon>Rhizobiaceae</taxon>
        <taxon>Rhizobium/Agrobacterium group</taxon>
        <taxon>Rhizobium</taxon>
    </lineage>
</organism>
<name>A0A7W6G3E1_9HYPH</name>
<dbReference type="Pfam" id="PF00196">
    <property type="entry name" value="GerE"/>
    <property type="match status" value="1"/>
</dbReference>
<dbReference type="AlphaFoldDB" id="A0A7W6G3E1"/>
<reference evidence="2 3" key="1">
    <citation type="submission" date="2020-08" db="EMBL/GenBank/DDBJ databases">
        <title>Genomic Encyclopedia of Type Strains, Phase IV (KMG-IV): sequencing the most valuable type-strain genomes for metagenomic binning, comparative biology and taxonomic classification.</title>
        <authorList>
            <person name="Goeker M."/>
        </authorList>
    </citation>
    <scope>NUCLEOTIDE SEQUENCE [LARGE SCALE GENOMIC DNA]</scope>
    <source>
        <strain evidence="2 3">DSM 26438</strain>
    </source>
</reference>
<evidence type="ECO:0000259" key="1">
    <source>
        <dbReference type="SMART" id="SM00421"/>
    </source>
</evidence>